<feature type="transmembrane region" description="Helical" evidence="1">
    <location>
        <begin position="211"/>
        <end position="233"/>
    </location>
</feature>
<evidence type="ECO:0000313" key="2">
    <source>
        <dbReference type="EMBL" id="SEK42064.1"/>
    </source>
</evidence>
<evidence type="ECO:0000313" key="3">
    <source>
        <dbReference type="Proteomes" id="UP000186015"/>
    </source>
</evidence>
<evidence type="ECO:0000256" key="1">
    <source>
        <dbReference type="SAM" id="Phobius"/>
    </source>
</evidence>
<dbReference type="Proteomes" id="UP000186015">
    <property type="component" value="Unassembled WGS sequence"/>
</dbReference>
<dbReference type="EMBL" id="FOAT01000002">
    <property type="protein sequence ID" value="SEK42064.1"/>
    <property type="molecule type" value="Genomic_DNA"/>
</dbReference>
<dbReference type="RefSeq" id="WP_074829689.1">
    <property type="nucleotide sequence ID" value="NZ_FOAT01000002.1"/>
</dbReference>
<organism evidence="2 3">
    <name type="scientific">Ruminococcus albus</name>
    <dbReference type="NCBI Taxonomy" id="1264"/>
    <lineage>
        <taxon>Bacteria</taxon>
        <taxon>Bacillati</taxon>
        <taxon>Bacillota</taxon>
        <taxon>Clostridia</taxon>
        <taxon>Eubacteriales</taxon>
        <taxon>Oscillospiraceae</taxon>
        <taxon>Ruminococcus</taxon>
    </lineage>
</organism>
<accession>A0A1H7GVJ0</accession>
<feature type="transmembrane region" description="Helical" evidence="1">
    <location>
        <begin position="182"/>
        <end position="204"/>
    </location>
</feature>
<evidence type="ECO:0008006" key="4">
    <source>
        <dbReference type="Google" id="ProtNLM"/>
    </source>
</evidence>
<keyword evidence="1" id="KW-0472">Membrane</keyword>
<protein>
    <recommendedName>
        <fullName evidence="4">DUF1700 domain-containing protein</fullName>
    </recommendedName>
</protein>
<dbReference type="OrthoDB" id="95800at2"/>
<name>A0A1H7GVJ0_RUMAL</name>
<feature type="transmembrane region" description="Helical" evidence="1">
    <location>
        <begin position="239"/>
        <end position="257"/>
    </location>
</feature>
<gene>
    <name evidence="2" type="ORF">SAMN05216469_102283</name>
</gene>
<keyword evidence="1" id="KW-1133">Transmembrane helix</keyword>
<keyword evidence="1" id="KW-0812">Transmembrane</keyword>
<dbReference type="Pfam" id="PF22564">
    <property type="entry name" value="HAAS"/>
    <property type="match status" value="1"/>
</dbReference>
<reference evidence="2 3" key="1">
    <citation type="submission" date="2016-10" db="EMBL/GenBank/DDBJ databases">
        <authorList>
            <person name="de Groot N.N."/>
        </authorList>
    </citation>
    <scope>NUCLEOTIDE SEQUENCE [LARGE SCALE GENOMIC DNA]</scope>
    <source>
        <strain evidence="2 3">KH2T6</strain>
    </source>
</reference>
<proteinExistence type="predicted"/>
<dbReference type="AlphaFoldDB" id="A0A1H7GVJ0"/>
<sequence length="291" mass="31323">MNRLEFLTSLRYNLEKGGLPREDIEDALSYYEEIFLDAGYGSDEQTAQTLGDPETLAKEILIENGIHPEGDASFEVGAAKRAPFEDVQDVAFEEVGKENTEKNGSYNYGYGYTGTENTSSYANNSQYASSQTSGIFFDAATKANQVLGGAINEAKDAFNRSFNDPTMTEAQRTTRNNTLLKIILLIVTFPLWIGVVAAVGGVLFGLVAALFGIVIALVAGGFSMVISGIVNLFGYTPEGIMMIGIGMIMLGIFGLVARPGFAGIRRLAGACVNSMRSIFGKIFGKGGQRYE</sequence>